<evidence type="ECO:0000256" key="3">
    <source>
        <dbReference type="ARBA" id="ARBA00023163"/>
    </source>
</evidence>
<dbReference type="CDD" id="cd06294">
    <property type="entry name" value="PBP1_MalR-like"/>
    <property type="match status" value="1"/>
</dbReference>
<dbReference type="Pfam" id="PF13377">
    <property type="entry name" value="Peripla_BP_3"/>
    <property type="match status" value="1"/>
</dbReference>
<dbReference type="SMART" id="SM00354">
    <property type="entry name" value="HTH_LACI"/>
    <property type="match status" value="1"/>
</dbReference>
<accession>A0ABN5LP33</accession>
<feature type="domain" description="HTH lacI-type" evidence="4">
    <location>
        <begin position="2"/>
        <end position="56"/>
    </location>
</feature>
<evidence type="ECO:0000256" key="2">
    <source>
        <dbReference type="ARBA" id="ARBA00023125"/>
    </source>
</evidence>
<dbReference type="SUPFAM" id="SSF47413">
    <property type="entry name" value="lambda repressor-like DNA-binding domains"/>
    <property type="match status" value="1"/>
</dbReference>
<name>A0ABN5LP33_9STRE</name>
<proteinExistence type="predicted"/>
<dbReference type="RefSeq" id="WP_002961965.1">
    <property type="nucleotide sequence ID" value="NZ_CP029490.1"/>
</dbReference>
<keyword evidence="6" id="KW-1185">Reference proteome</keyword>
<evidence type="ECO:0000256" key="1">
    <source>
        <dbReference type="ARBA" id="ARBA00023015"/>
    </source>
</evidence>
<dbReference type="PANTHER" id="PTHR30146:SF109">
    <property type="entry name" value="HTH-TYPE TRANSCRIPTIONAL REGULATOR GALS"/>
    <property type="match status" value="1"/>
</dbReference>
<gene>
    <name evidence="5" type="ORF">DK182_06475</name>
</gene>
<dbReference type="Gene3D" id="3.40.50.2300">
    <property type="match status" value="2"/>
</dbReference>
<dbReference type="GeneID" id="93924156"/>
<dbReference type="SUPFAM" id="SSF53822">
    <property type="entry name" value="Periplasmic binding protein-like I"/>
    <property type="match status" value="1"/>
</dbReference>
<dbReference type="InterPro" id="IPR046335">
    <property type="entry name" value="LacI/GalR-like_sensor"/>
</dbReference>
<dbReference type="InterPro" id="IPR010982">
    <property type="entry name" value="Lambda_DNA-bd_dom_sf"/>
</dbReference>
<dbReference type="PANTHER" id="PTHR30146">
    <property type="entry name" value="LACI-RELATED TRANSCRIPTIONAL REPRESSOR"/>
    <property type="match status" value="1"/>
</dbReference>
<organism evidence="5 6">
    <name type="scientific">Streptococcus sobrinus</name>
    <dbReference type="NCBI Taxonomy" id="1310"/>
    <lineage>
        <taxon>Bacteria</taxon>
        <taxon>Bacillati</taxon>
        <taxon>Bacillota</taxon>
        <taxon>Bacilli</taxon>
        <taxon>Lactobacillales</taxon>
        <taxon>Streptococcaceae</taxon>
        <taxon>Streptococcus</taxon>
    </lineage>
</organism>
<dbReference type="Gene3D" id="1.10.260.40">
    <property type="entry name" value="lambda repressor-like DNA-binding domains"/>
    <property type="match status" value="1"/>
</dbReference>
<dbReference type="CDD" id="cd01392">
    <property type="entry name" value="HTH_LacI"/>
    <property type="match status" value="1"/>
</dbReference>
<protein>
    <submittedName>
        <fullName evidence="5">LacI family transcriptional regulator</fullName>
    </submittedName>
</protein>
<keyword evidence="2" id="KW-0238">DNA-binding</keyword>
<dbReference type="PROSITE" id="PS50932">
    <property type="entry name" value="HTH_LACI_2"/>
    <property type="match status" value="1"/>
</dbReference>
<evidence type="ECO:0000259" key="4">
    <source>
        <dbReference type="PROSITE" id="PS50932"/>
    </source>
</evidence>
<keyword evidence="1" id="KW-0805">Transcription regulation</keyword>
<keyword evidence="3" id="KW-0804">Transcription</keyword>
<dbReference type="InterPro" id="IPR000843">
    <property type="entry name" value="HTH_LacI"/>
</dbReference>
<dbReference type="Proteomes" id="UP000245369">
    <property type="component" value="Chromosome"/>
</dbReference>
<evidence type="ECO:0000313" key="6">
    <source>
        <dbReference type="Proteomes" id="UP000245369"/>
    </source>
</evidence>
<reference evidence="5 6" key="1">
    <citation type="submission" date="2018-05" db="EMBL/GenBank/DDBJ databases">
        <title>Complete genome sequences of Streptococcus sobrinus.</title>
        <authorList>
            <person name="Sales M."/>
            <person name="Jensen P.A."/>
        </authorList>
    </citation>
    <scope>NUCLEOTIDE SEQUENCE [LARGE SCALE GENOMIC DNA]</scope>
    <source>
        <strain evidence="5 6">SL1</strain>
    </source>
</reference>
<dbReference type="Pfam" id="PF00356">
    <property type="entry name" value="LacI"/>
    <property type="match status" value="1"/>
</dbReference>
<evidence type="ECO:0000313" key="5">
    <source>
        <dbReference type="EMBL" id="AWN21015.1"/>
    </source>
</evidence>
<sequence>MVTIKDVAERAGVSPSTVSRTLQDSSAISQKTKDKVNKAMKELGYVPNIAAKMLASNDSHAIGVVLPPMIKQERHSQPFNMEILTVINNEAKEHHYTVSIAIGPSASELEEQIKRMYAEKRVDGFIVLYSMAEDPVQKFLMRKQIPFVILGTPVNYENETTYVDNDNKLMARTAVDYLADRGHRNILFITDDQASEIYLERYIGYRIGTDLRELTRHPSFLFDKSEPSSLEKLLNFVQTEGITALVVIDDLTALKVMEFFSLQGLKVPEDLSLISFNNSAYASILHPYLTSFDINISSLGRISFERILDLIQKKTKDHSKVLVPFKLKERESVRYVGKTRKS</sequence>
<dbReference type="InterPro" id="IPR028082">
    <property type="entry name" value="Peripla_BP_I"/>
</dbReference>
<dbReference type="EMBL" id="CP029490">
    <property type="protein sequence ID" value="AWN21015.1"/>
    <property type="molecule type" value="Genomic_DNA"/>
</dbReference>